<keyword evidence="2" id="KW-1185">Reference proteome</keyword>
<evidence type="ECO:0000313" key="2">
    <source>
        <dbReference type="Proteomes" id="UP000276834"/>
    </source>
</evidence>
<dbReference type="AlphaFoldDB" id="A0A3L8SS17"/>
<proteinExistence type="predicted"/>
<reference evidence="1 2" key="1">
    <citation type="journal article" date="2018" name="Proc. R. Soc. B">
        <title>A non-coding region near Follistatin controls head colour polymorphism in the Gouldian finch.</title>
        <authorList>
            <person name="Toomey M.B."/>
            <person name="Marques C.I."/>
            <person name="Andrade P."/>
            <person name="Araujo P.M."/>
            <person name="Sabatino S."/>
            <person name="Gazda M.A."/>
            <person name="Afonso S."/>
            <person name="Lopes R.J."/>
            <person name="Corbo J.C."/>
            <person name="Carneiro M."/>
        </authorList>
    </citation>
    <scope>NUCLEOTIDE SEQUENCE [LARGE SCALE GENOMIC DNA]</scope>
    <source>
        <strain evidence="1">Red01</strain>
        <tissue evidence="1">Muscle</tissue>
    </source>
</reference>
<name>A0A3L8SS17_CHLGU</name>
<gene>
    <name evidence="1" type="ORF">DV515_00004198</name>
</gene>
<sequence>MQRKELQKTPQEHENGNFLFSPFSHLPTQGRCYRASQAFIAAPFEAILANVQMKSVSCTYTSIILLYYSLIPKVFITNAAAASQAKHDKCENTA</sequence>
<dbReference type="Proteomes" id="UP000276834">
    <property type="component" value="Unassembled WGS sequence"/>
</dbReference>
<protein>
    <submittedName>
        <fullName evidence="1">Uncharacterized protein</fullName>
    </submittedName>
</protein>
<feature type="non-terminal residue" evidence="1">
    <location>
        <position position="94"/>
    </location>
</feature>
<dbReference type="EMBL" id="QUSF01000008">
    <property type="protein sequence ID" value="RLW07213.1"/>
    <property type="molecule type" value="Genomic_DNA"/>
</dbReference>
<evidence type="ECO:0000313" key="1">
    <source>
        <dbReference type="EMBL" id="RLW07213.1"/>
    </source>
</evidence>
<comment type="caution">
    <text evidence="1">The sequence shown here is derived from an EMBL/GenBank/DDBJ whole genome shotgun (WGS) entry which is preliminary data.</text>
</comment>
<organism evidence="1 2">
    <name type="scientific">Chloebia gouldiae</name>
    <name type="common">Gouldian finch</name>
    <name type="synonym">Erythrura gouldiae</name>
    <dbReference type="NCBI Taxonomy" id="44316"/>
    <lineage>
        <taxon>Eukaryota</taxon>
        <taxon>Metazoa</taxon>
        <taxon>Chordata</taxon>
        <taxon>Craniata</taxon>
        <taxon>Vertebrata</taxon>
        <taxon>Euteleostomi</taxon>
        <taxon>Archelosauria</taxon>
        <taxon>Archosauria</taxon>
        <taxon>Dinosauria</taxon>
        <taxon>Saurischia</taxon>
        <taxon>Theropoda</taxon>
        <taxon>Coelurosauria</taxon>
        <taxon>Aves</taxon>
        <taxon>Neognathae</taxon>
        <taxon>Neoaves</taxon>
        <taxon>Telluraves</taxon>
        <taxon>Australaves</taxon>
        <taxon>Passeriformes</taxon>
        <taxon>Passeroidea</taxon>
        <taxon>Passeridae</taxon>
        <taxon>Chloebia</taxon>
    </lineage>
</organism>
<accession>A0A3L8SS17</accession>